<dbReference type="Pfam" id="PF00134">
    <property type="entry name" value="Cyclin_N"/>
    <property type="match status" value="1"/>
</dbReference>
<dbReference type="OMA" id="STIRTDE"/>
<dbReference type="EMBL" id="AAKN02032393">
    <property type="status" value="NOT_ANNOTATED_CDS"/>
    <property type="molecule type" value="Genomic_DNA"/>
</dbReference>
<organism evidence="4 5">
    <name type="scientific">Cavia porcellus</name>
    <name type="common">Guinea pig</name>
    <dbReference type="NCBI Taxonomy" id="10141"/>
    <lineage>
        <taxon>Eukaryota</taxon>
        <taxon>Metazoa</taxon>
        <taxon>Chordata</taxon>
        <taxon>Craniata</taxon>
        <taxon>Vertebrata</taxon>
        <taxon>Euteleostomi</taxon>
        <taxon>Mammalia</taxon>
        <taxon>Eutheria</taxon>
        <taxon>Euarchontoglires</taxon>
        <taxon>Glires</taxon>
        <taxon>Rodentia</taxon>
        <taxon>Hystricomorpha</taxon>
        <taxon>Caviidae</taxon>
        <taxon>Cavia</taxon>
    </lineage>
</organism>
<dbReference type="STRING" id="10141.ENSCPOP00000026556"/>
<feature type="domain" description="Cyclin N-terminal" evidence="3">
    <location>
        <begin position="117"/>
        <end position="207"/>
    </location>
</feature>
<evidence type="ECO:0000256" key="2">
    <source>
        <dbReference type="ARBA" id="ARBA00023127"/>
    </source>
</evidence>
<evidence type="ECO:0000259" key="3">
    <source>
        <dbReference type="Pfam" id="PF00134"/>
    </source>
</evidence>
<reference evidence="4" key="2">
    <citation type="submission" date="2025-08" db="UniProtKB">
        <authorList>
            <consortium name="Ensembl"/>
        </authorList>
    </citation>
    <scope>IDENTIFICATION</scope>
    <source>
        <strain evidence="4">2N</strain>
    </source>
</reference>
<reference evidence="4" key="3">
    <citation type="submission" date="2025-09" db="UniProtKB">
        <authorList>
            <consortium name="Ensembl"/>
        </authorList>
    </citation>
    <scope>IDENTIFICATION</scope>
    <source>
        <strain evidence="4">2N</strain>
    </source>
</reference>
<protein>
    <recommendedName>
        <fullName evidence="3">Cyclin N-terminal domain-containing protein</fullName>
    </recommendedName>
</protein>
<dbReference type="PIRSF" id="PIRSF028934">
    <property type="entry name" value="Cyclin_CG14939"/>
    <property type="match status" value="1"/>
</dbReference>
<dbReference type="Bgee" id="ENSCPOG00000036804">
    <property type="expression patterns" value="Expressed in testis"/>
</dbReference>
<dbReference type="VEuPathDB" id="HostDB:ENSCPOG00000036804"/>
<comment type="similarity">
    <text evidence="1">Belongs to the cyclin family. Cyclin Y subfamily.</text>
</comment>
<evidence type="ECO:0000313" key="4">
    <source>
        <dbReference type="Ensembl" id="ENSCPOP00000026556.1"/>
    </source>
</evidence>
<dbReference type="GO" id="GO:0019901">
    <property type="term" value="F:protein kinase binding"/>
    <property type="evidence" value="ECO:0007669"/>
    <property type="project" value="InterPro"/>
</dbReference>
<evidence type="ECO:0000256" key="1">
    <source>
        <dbReference type="ARBA" id="ARBA00005463"/>
    </source>
</evidence>
<keyword evidence="2" id="KW-0195">Cyclin</keyword>
<accession>A0A286XM23</accession>
<dbReference type="SUPFAM" id="SSF47954">
    <property type="entry name" value="Cyclin-like"/>
    <property type="match status" value="1"/>
</dbReference>
<sequence length="280" mass="32789">SKLNPYDDPKIGTIFLSKSQAYAHNQRNNTHLKHDSKYSYSTIRTDESILSQPNHRNIVQCMTLAVYYHIKYRDANRSLDIFDERLHSLTKEKLPEDYFEHDPEHECIYRFVAIIFNAAWLPTECAIMTSLYSLQIYLERLLSYAKVDLCPANWKRIVLGAILVACKVWHDKAVWNTDFCQILKNLALKDINQLERHYLCLLEFNVNVSASIYAKYYFDLRSLADHSNMYFVSAPLTKERAQKLEVRLYCENGGLRRVEIRKSSTDDSFIVIRQSKAILS</sequence>
<proteinExistence type="inferred from homology"/>
<dbReference type="GeneTree" id="ENSGT00940000154453"/>
<dbReference type="InterPro" id="IPR012399">
    <property type="entry name" value="Cyclin_Y"/>
</dbReference>
<evidence type="ECO:0000313" key="5">
    <source>
        <dbReference type="Proteomes" id="UP000005447"/>
    </source>
</evidence>
<keyword evidence="5" id="KW-1185">Reference proteome</keyword>
<dbReference type="CDD" id="cd20540">
    <property type="entry name" value="CYCLIN_CCNY_like"/>
    <property type="match status" value="1"/>
</dbReference>
<reference evidence="5" key="1">
    <citation type="journal article" date="2011" name="Nature">
        <title>A high-resolution map of human evolutionary constraint using 29 mammals.</title>
        <authorList>
            <person name="Lindblad-Toh K."/>
            <person name="Garber M."/>
            <person name="Zuk O."/>
            <person name="Lin M.F."/>
            <person name="Parker B.J."/>
            <person name="Washietl S."/>
            <person name="Kheradpour P."/>
            <person name="Ernst J."/>
            <person name="Jordan G."/>
            <person name="Mauceli E."/>
            <person name="Ward L.D."/>
            <person name="Lowe C.B."/>
            <person name="Holloway A.K."/>
            <person name="Clamp M."/>
            <person name="Gnerre S."/>
            <person name="Alfoldi J."/>
            <person name="Beal K."/>
            <person name="Chang J."/>
            <person name="Clawson H."/>
            <person name="Cuff J."/>
            <person name="Di Palma F."/>
            <person name="Fitzgerald S."/>
            <person name="Flicek P."/>
            <person name="Guttman M."/>
            <person name="Hubisz M.J."/>
            <person name="Jaffe D.B."/>
            <person name="Jungreis I."/>
            <person name="Kent W.J."/>
            <person name="Kostka D."/>
            <person name="Lara M."/>
            <person name="Martins A.L."/>
            <person name="Massingham T."/>
            <person name="Moltke I."/>
            <person name="Raney B.J."/>
            <person name="Rasmussen M.D."/>
            <person name="Robinson J."/>
            <person name="Stark A."/>
            <person name="Vilella A.J."/>
            <person name="Wen J."/>
            <person name="Xie X."/>
            <person name="Zody M.C."/>
            <person name="Baldwin J."/>
            <person name="Bloom T."/>
            <person name="Chin C.W."/>
            <person name="Heiman D."/>
            <person name="Nicol R."/>
            <person name="Nusbaum C."/>
            <person name="Young S."/>
            <person name="Wilkinson J."/>
            <person name="Worley K.C."/>
            <person name="Kovar C.L."/>
            <person name="Muzny D.M."/>
            <person name="Gibbs R.A."/>
            <person name="Cree A."/>
            <person name="Dihn H.H."/>
            <person name="Fowler G."/>
            <person name="Jhangiani S."/>
            <person name="Joshi V."/>
            <person name="Lee S."/>
            <person name="Lewis L.R."/>
            <person name="Nazareth L.V."/>
            <person name="Okwuonu G."/>
            <person name="Santibanez J."/>
            <person name="Warren W.C."/>
            <person name="Mardis E.R."/>
            <person name="Weinstock G.M."/>
            <person name="Wilson R.K."/>
            <person name="Delehaunty K."/>
            <person name="Dooling D."/>
            <person name="Fronik C."/>
            <person name="Fulton L."/>
            <person name="Fulton B."/>
            <person name="Graves T."/>
            <person name="Minx P."/>
            <person name="Sodergren E."/>
            <person name="Birney E."/>
            <person name="Margulies E.H."/>
            <person name="Herrero J."/>
            <person name="Green E.D."/>
            <person name="Haussler D."/>
            <person name="Siepel A."/>
            <person name="Goldman N."/>
            <person name="Pollard K.S."/>
            <person name="Pedersen J.S."/>
            <person name="Lander E.S."/>
            <person name="Kellis M."/>
        </authorList>
    </citation>
    <scope>NUCLEOTIDE SEQUENCE [LARGE SCALE GENOMIC DNA]</scope>
    <source>
        <strain evidence="5">2N</strain>
    </source>
</reference>
<name>A0A286XM23_CAVPO</name>
<dbReference type="Gene3D" id="1.10.472.10">
    <property type="entry name" value="Cyclin-like"/>
    <property type="match status" value="1"/>
</dbReference>
<dbReference type="PANTHER" id="PTHR14248">
    <property type="entry name" value="CYCLIN Y, ISOFORM A"/>
    <property type="match status" value="1"/>
</dbReference>
<dbReference type="Ensembl" id="ENSCPOT00000033116.1">
    <property type="protein sequence ID" value="ENSCPOP00000026556.1"/>
    <property type="gene ID" value="ENSCPOG00000036804.1"/>
</dbReference>
<dbReference type="InterPro" id="IPR036915">
    <property type="entry name" value="Cyclin-like_sf"/>
</dbReference>
<dbReference type="Proteomes" id="UP000005447">
    <property type="component" value="Unassembled WGS sequence"/>
</dbReference>
<dbReference type="InterPro" id="IPR006671">
    <property type="entry name" value="Cyclin_N"/>
</dbReference>
<dbReference type="eggNOG" id="KOG1675">
    <property type="taxonomic scope" value="Eukaryota"/>
</dbReference>
<dbReference type="InParanoid" id="A0A286XM23"/>
<dbReference type="AlphaFoldDB" id="A0A286XM23"/>